<organism evidence="6 7">
    <name type="scientific">Musa balbisiana</name>
    <name type="common">Banana</name>
    <dbReference type="NCBI Taxonomy" id="52838"/>
    <lineage>
        <taxon>Eukaryota</taxon>
        <taxon>Viridiplantae</taxon>
        <taxon>Streptophyta</taxon>
        <taxon>Embryophyta</taxon>
        <taxon>Tracheophyta</taxon>
        <taxon>Spermatophyta</taxon>
        <taxon>Magnoliopsida</taxon>
        <taxon>Liliopsida</taxon>
        <taxon>Zingiberales</taxon>
        <taxon>Musaceae</taxon>
        <taxon>Musa</taxon>
    </lineage>
</organism>
<keyword evidence="7" id="KW-1185">Reference proteome</keyword>
<gene>
    <name evidence="6" type="ORF">C4D60_Mb10t05010</name>
</gene>
<dbReference type="GO" id="GO:0005737">
    <property type="term" value="C:cytoplasm"/>
    <property type="evidence" value="ECO:0007669"/>
    <property type="project" value="UniProtKB-SubCell"/>
</dbReference>
<dbReference type="STRING" id="52838.A0A4S8IUR1"/>
<dbReference type="NCBIfam" id="TIGR02189">
    <property type="entry name" value="GlrX-like_plant"/>
    <property type="match status" value="1"/>
</dbReference>
<proteinExistence type="inferred from homology"/>
<evidence type="ECO:0000256" key="1">
    <source>
        <dbReference type="ARBA" id="ARBA00004496"/>
    </source>
</evidence>
<dbReference type="InterPro" id="IPR011905">
    <property type="entry name" value="GlrX-like_pln_2"/>
</dbReference>
<evidence type="ECO:0000313" key="6">
    <source>
        <dbReference type="EMBL" id="THU52537.1"/>
    </source>
</evidence>
<protein>
    <submittedName>
        <fullName evidence="6">Uncharacterized protein</fullName>
    </submittedName>
</protein>
<dbReference type="SUPFAM" id="SSF52833">
    <property type="entry name" value="Thioredoxin-like"/>
    <property type="match status" value="1"/>
</dbReference>
<sequence>MLCSPLLHTSMFMLKHDLPTSPGADAPKVILLFLKGSLPISRWLEMGHGRPRAVPWGKLSSTLGPRDQEARTNHHTKTGGGVPSSANLRASSDGICVRCNRVDPRTVPEDQILMSRARRWRVSLADGDPNHDRSSVFGGAARPAMIHECGCGWRTAGGALHIAAGKLGSSVFFSSSSDPSSLALARLSRSSDIAMMQQAIPFGGGGGEIRRAVEENPVVVVGRSGCCMVHVVRRLLQGQGVNPVVCEVGEDADEAALVAGLRGADDDDDIDLAAAALPAVFVGGRLVGGLERLVAVHIAGELVPILKRAGALWL</sequence>
<keyword evidence="3" id="KW-0963">Cytoplasm</keyword>
<name>A0A4S8IUR1_MUSBA</name>
<dbReference type="InterPro" id="IPR036249">
    <property type="entry name" value="Thioredoxin-like_sf"/>
</dbReference>
<comment type="subcellular location">
    <subcellularLocation>
        <location evidence="1">Cytoplasm</location>
    </subcellularLocation>
</comment>
<evidence type="ECO:0000313" key="7">
    <source>
        <dbReference type="Proteomes" id="UP000317650"/>
    </source>
</evidence>
<feature type="region of interest" description="Disordered" evidence="5">
    <location>
        <begin position="58"/>
        <end position="87"/>
    </location>
</feature>
<comment type="caution">
    <text evidence="6">The sequence shown here is derived from an EMBL/GenBank/DDBJ whole genome shotgun (WGS) entry which is preliminary data.</text>
</comment>
<evidence type="ECO:0000256" key="3">
    <source>
        <dbReference type="ARBA" id="ARBA00022490"/>
    </source>
</evidence>
<dbReference type="Proteomes" id="UP000317650">
    <property type="component" value="Chromosome 10"/>
</dbReference>
<accession>A0A4S8IUR1</accession>
<dbReference type="Gene3D" id="3.40.30.10">
    <property type="entry name" value="Glutaredoxin"/>
    <property type="match status" value="1"/>
</dbReference>
<dbReference type="AlphaFoldDB" id="A0A4S8IUR1"/>
<dbReference type="PANTHER" id="PTHR10168">
    <property type="entry name" value="GLUTAREDOXIN"/>
    <property type="match status" value="1"/>
</dbReference>
<dbReference type="EMBL" id="PYDT01000008">
    <property type="protein sequence ID" value="THU52537.1"/>
    <property type="molecule type" value="Genomic_DNA"/>
</dbReference>
<evidence type="ECO:0000256" key="4">
    <source>
        <dbReference type="ARBA" id="ARBA00023284"/>
    </source>
</evidence>
<comment type="similarity">
    <text evidence="2">Belongs to the glutaredoxin family. CC-type subfamily.</text>
</comment>
<keyword evidence="4" id="KW-0676">Redox-active center</keyword>
<evidence type="ECO:0000256" key="5">
    <source>
        <dbReference type="SAM" id="MobiDB-lite"/>
    </source>
</evidence>
<dbReference type="PROSITE" id="PS51354">
    <property type="entry name" value="GLUTAREDOXIN_2"/>
    <property type="match status" value="1"/>
</dbReference>
<evidence type="ECO:0000256" key="2">
    <source>
        <dbReference type="ARBA" id="ARBA00007568"/>
    </source>
</evidence>
<reference evidence="6 7" key="1">
    <citation type="journal article" date="2019" name="Nat. Plants">
        <title>Genome sequencing of Musa balbisiana reveals subgenome evolution and function divergence in polyploid bananas.</title>
        <authorList>
            <person name="Yao X."/>
        </authorList>
    </citation>
    <scope>NUCLEOTIDE SEQUENCE [LARGE SCALE GENOMIC DNA]</scope>
    <source>
        <strain evidence="7">cv. DH-PKW</strain>
        <tissue evidence="6">Leaves</tissue>
    </source>
</reference>